<dbReference type="AlphaFoldDB" id="A0A1H7YCW6"/>
<proteinExistence type="predicted"/>
<feature type="domain" description="AbiEi antitoxin N-terminal" evidence="1">
    <location>
        <begin position="18"/>
        <end position="64"/>
    </location>
</feature>
<accession>A0A1H7YCW6</accession>
<sequence>MPDASVVGMPATFSPTALQALVDRQHGLVTAAQLHAIGFPPSRTRQRLETGRWQRVLHGVYAITSGLLTREAVLEAAMLYGGRAALLSHRTAAELWGMLPADEAGPVHVTVPYGVSAIGQPATAVGHALHGDRVVPARGSVLHPGVVVHRSRAQRHIGAADLLPPRTTRADTALDLATAQPSAHEAYVSLIGTVTNARIRLDDIRRRMHERTPRRYRKALEAAVRLLAEGVQSMLEYRFAVDVEQAHGLPTAHRQGPVVVDGRTLWEDCDYTEHGVPLIVRLDGRRSHAMREVAFRDRRRDNAAELADRPRLVFGYEEVAATPCLVAGEVEQVLRREGWIRRDENTCRACARLTSPDTRVCVQDIANS</sequence>
<reference evidence="3" key="1">
    <citation type="submission" date="2016-10" db="EMBL/GenBank/DDBJ databases">
        <authorList>
            <person name="Varghese N."/>
            <person name="Submissions S."/>
        </authorList>
    </citation>
    <scope>NUCLEOTIDE SEQUENCE [LARGE SCALE GENOMIC DNA]</scope>
    <source>
        <strain evidence="3">DSM 44675</strain>
    </source>
</reference>
<evidence type="ECO:0000313" key="3">
    <source>
        <dbReference type="Proteomes" id="UP000198677"/>
    </source>
</evidence>
<name>A0A1H7YCW6_9NOCA</name>
<evidence type="ECO:0000313" key="2">
    <source>
        <dbReference type="EMBL" id="SEM43694.1"/>
    </source>
</evidence>
<dbReference type="InterPro" id="IPR025159">
    <property type="entry name" value="AbiEi_N"/>
</dbReference>
<gene>
    <name evidence="2" type="ORF">SAMN05444583_13838</name>
</gene>
<dbReference type="EMBL" id="FOAW01000038">
    <property type="protein sequence ID" value="SEM43694.1"/>
    <property type="molecule type" value="Genomic_DNA"/>
</dbReference>
<evidence type="ECO:0000259" key="1">
    <source>
        <dbReference type="Pfam" id="PF13338"/>
    </source>
</evidence>
<organism evidence="2 3">
    <name type="scientific">Rhodococcus maanshanensis</name>
    <dbReference type="NCBI Taxonomy" id="183556"/>
    <lineage>
        <taxon>Bacteria</taxon>
        <taxon>Bacillati</taxon>
        <taxon>Actinomycetota</taxon>
        <taxon>Actinomycetes</taxon>
        <taxon>Mycobacteriales</taxon>
        <taxon>Nocardiaceae</taxon>
        <taxon>Rhodococcus</taxon>
    </lineage>
</organism>
<dbReference type="Proteomes" id="UP000198677">
    <property type="component" value="Unassembled WGS sequence"/>
</dbReference>
<protein>
    <submittedName>
        <fullName evidence="2">Transcriptional regulator, AbiEi antitoxin, Type IV TA system</fullName>
    </submittedName>
</protein>
<keyword evidence="3" id="KW-1185">Reference proteome</keyword>
<dbReference type="Pfam" id="PF13338">
    <property type="entry name" value="AbiEi_4"/>
    <property type="match status" value="1"/>
</dbReference>